<proteinExistence type="predicted"/>
<protein>
    <submittedName>
        <fullName evidence="3">Uncharacterized protein</fullName>
    </submittedName>
</protein>
<keyword evidence="4" id="KW-1185">Reference proteome</keyword>
<organism evidence="3 4">
    <name type="scientific">Streptomyces anandii</name>
    <dbReference type="NCBI Taxonomy" id="285454"/>
    <lineage>
        <taxon>Bacteria</taxon>
        <taxon>Bacillati</taxon>
        <taxon>Actinomycetota</taxon>
        <taxon>Actinomycetes</taxon>
        <taxon>Kitasatosporales</taxon>
        <taxon>Streptomycetaceae</taxon>
        <taxon>Streptomyces</taxon>
    </lineage>
</organism>
<feature type="compositionally biased region" description="Low complexity" evidence="1">
    <location>
        <begin position="33"/>
        <end position="52"/>
    </location>
</feature>
<keyword evidence="2" id="KW-0732">Signal</keyword>
<sequence>MRMLMRRLATVGLPAVAAGGMLLATCGSAAAATTPATVPAATAPAPTASAAAGHQSSPRHPAHQHIDPWVAGQLAEFEPALAKRAAVFDPWVEDQLALFPPTTR</sequence>
<feature type="region of interest" description="Disordered" evidence="1">
    <location>
        <begin position="33"/>
        <end position="64"/>
    </location>
</feature>
<dbReference type="EMBL" id="JBHYTS010000059">
    <property type="protein sequence ID" value="MFE1754437.1"/>
    <property type="molecule type" value="Genomic_DNA"/>
</dbReference>
<evidence type="ECO:0000256" key="2">
    <source>
        <dbReference type="SAM" id="SignalP"/>
    </source>
</evidence>
<evidence type="ECO:0000313" key="4">
    <source>
        <dbReference type="Proteomes" id="UP001599756"/>
    </source>
</evidence>
<feature type="chain" id="PRO_5046087859" evidence="2">
    <location>
        <begin position="32"/>
        <end position="104"/>
    </location>
</feature>
<feature type="signal peptide" evidence="2">
    <location>
        <begin position="1"/>
        <end position="31"/>
    </location>
</feature>
<dbReference type="RefSeq" id="WP_381809359.1">
    <property type="nucleotide sequence ID" value="NZ_JBHYTS010000059.1"/>
</dbReference>
<evidence type="ECO:0000313" key="3">
    <source>
        <dbReference type="EMBL" id="MFE1754437.1"/>
    </source>
</evidence>
<dbReference type="Proteomes" id="UP001599756">
    <property type="component" value="Unassembled WGS sequence"/>
</dbReference>
<reference evidence="3 4" key="1">
    <citation type="submission" date="2024-09" db="EMBL/GenBank/DDBJ databases">
        <title>The Natural Products Discovery Center: Release of the First 8490 Sequenced Strains for Exploring Actinobacteria Biosynthetic Diversity.</title>
        <authorList>
            <person name="Kalkreuter E."/>
            <person name="Kautsar S.A."/>
            <person name="Yang D."/>
            <person name="Bader C.D."/>
            <person name="Teijaro C.N."/>
            <person name="Fluegel L."/>
            <person name="Davis C.M."/>
            <person name="Simpson J.R."/>
            <person name="Lauterbach L."/>
            <person name="Steele A.D."/>
            <person name="Gui C."/>
            <person name="Meng S."/>
            <person name="Li G."/>
            <person name="Viehrig K."/>
            <person name="Ye F."/>
            <person name="Su P."/>
            <person name="Kiefer A.F."/>
            <person name="Nichols A."/>
            <person name="Cepeda A.J."/>
            <person name="Yan W."/>
            <person name="Fan B."/>
            <person name="Jiang Y."/>
            <person name="Adhikari A."/>
            <person name="Zheng C.-J."/>
            <person name="Schuster L."/>
            <person name="Cowan T.M."/>
            <person name="Smanski M.J."/>
            <person name="Chevrette M.G."/>
            <person name="De Carvalho L.P.S."/>
            <person name="Shen B."/>
        </authorList>
    </citation>
    <scope>NUCLEOTIDE SEQUENCE [LARGE SCALE GENOMIC DNA]</scope>
    <source>
        <strain evidence="3 4">NPDC059500</strain>
    </source>
</reference>
<gene>
    <name evidence="3" type="ORF">ACFW88_28495</name>
</gene>
<accession>A0ABW6HCU9</accession>
<name>A0ABW6HCU9_9ACTN</name>
<comment type="caution">
    <text evidence="3">The sequence shown here is derived from an EMBL/GenBank/DDBJ whole genome shotgun (WGS) entry which is preliminary data.</text>
</comment>
<evidence type="ECO:0000256" key="1">
    <source>
        <dbReference type="SAM" id="MobiDB-lite"/>
    </source>
</evidence>